<dbReference type="EMBL" id="CP058350">
    <property type="protein sequence ID" value="QLF68925.1"/>
    <property type="molecule type" value="Genomic_DNA"/>
</dbReference>
<feature type="transmembrane region" description="Helical" evidence="19">
    <location>
        <begin position="355"/>
        <end position="380"/>
    </location>
</feature>
<feature type="transmembrane region" description="Helical" evidence="19">
    <location>
        <begin position="724"/>
        <end position="748"/>
    </location>
</feature>
<keyword evidence="5 18" id="KW-0813">Transport</keyword>
<feature type="transmembrane region" description="Helical" evidence="19">
    <location>
        <begin position="392"/>
        <end position="416"/>
    </location>
</feature>
<evidence type="ECO:0000256" key="15">
    <source>
        <dbReference type="ARBA" id="ARBA00023008"/>
    </source>
</evidence>
<keyword evidence="12 18" id="KW-0249">Electron transport</keyword>
<dbReference type="PROSITE" id="PS00077">
    <property type="entry name" value="COX1_CUB"/>
    <property type="match status" value="1"/>
</dbReference>
<evidence type="ECO:0000256" key="11">
    <source>
        <dbReference type="ARBA" id="ARBA00022967"/>
    </source>
</evidence>
<dbReference type="InterPro" id="IPR000883">
    <property type="entry name" value="Cyt_C_Oxase_1"/>
</dbReference>
<evidence type="ECO:0000256" key="16">
    <source>
        <dbReference type="ARBA" id="ARBA00023136"/>
    </source>
</evidence>
<keyword evidence="16 19" id="KW-0472">Membrane</keyword>
<feature type="transmembrane region" description="Helical" evidence="19">
    <location>
        <begin position="810"/>
        <end position="831"/>
    </location>
</feature>
<feature type="transmembrane region" description="Helical" evidence="19">
    <location>
        <begin position="165"/>
        <end position="191"/>
    </location>
</feature>
<evidence type="ECO:0000256" key="9">
    <source>
        <dbReference type="ARBA" id="ARBA00022692"/>
    </source>
</evidence>
<evidence type="ECO:0000256" key="3">
    <source>
        <dbReference type="ARBA" id="ARBA00009578"/>
    </source>
</evidence>
<dbReference type="InterPro" id="IPR035973">
    <property type="entry name" value="Cyt_c_oxidase_su3-like_sf"/>
</dbReference>
<evidence type="ECO:0000256" key="14">
    <source>
        <dbReference type="ARBA" id="ARBA00023004"/>
    </source>
</evidence>
<comment type="similarity">
    <text evidence="3 18">Belongs to the heme-copper respiratory oxidase family.</text>
</comment>
<dbReference type="InterPro" id="IPR023616">
    <property type="entry name" value="Cyt_c_oxase-like_su1_dom"/>
</dbReference>
<accession>A0ABX6QL29</accession>
<keyword evidence="13 19" id="KW-1133">Transmembrane helix</keyword>
<gene>
    <name evidence="22" type="primary">ctaD</name>
    <name evidence="22" type="ORF">FE840_004875</name>
</gene>
<dbReference type="InterPro" id="IPR014241">
    <property type="entry name" value="Cyt_c_oxidase_su1_bac"/>
</dbReference>
<evidence type="ECO:0000256" key="12">
    <source>
        <dbReference type="ARBA" id="ARBA00022982"/>
    </source>
</evidence>
<dbReference type="PANTHER" id="PTHR10422">
    <property type="entry name" value="CYTOCHROME C OXIDASE SUBUNIT 1"/>
    <property type="match status" value="1"/>
</dbReference>
<organism evidence="22 23">
    <name type="scientific">Peteryoungia desertarenae</name>
    <dbReference type="NCBI Taxonomy" id="1813451"/>
    <lineage>
        <taxon>Bacteria</taxon>
        <taxon>Pseudomonadati</taxon>
        <taxon>Pseudomonadota</taxon>
        <taxon>Alphaproteobacteria</taxon>
        <taxon>Hyphomicrobiales</taxon>
        <taxon>Rhizobiaceae</taxon>
        <taxon>Peteryoungia</taxon>
    </lineage>
</organism>
<keyword evidence="10" id="KW-0479">Metal-binding</keyword>
<feature type="transmembrane region" description="Helical" evidence="19">
    <location>
        <begin position="40"/>
        <end position="58"/>
    </location>
</feature>
<feature type="transmembrane region" description="Helical" evidence="19">
    <location>
        <begin position="428"/>
        <end position="450"/>
    </location>
</feature>
<keyword evidence="15" id="KW-0186">Copper</keyword>
<feature type="domain" description="Heme-copper oxidase subunit III family profile" evidence="20">
    <location>
        <begin position="575"/>
        <end position="827"/>
    </location>
</feature>
<proteinExistence type="inferred from homology"/>
<evidence type="ECO:0000313" key="22">
    <source>
        <dbReference type="EMBL" id="QLF68925.1"/>
    </source>
</evidence>
<feature type="transmembrane region" description="Helical" evidence="19">
    <location>
        <begin position="123"/>
        <end position="145"/>
    </location>
</feature>
<feature type="transmembrane region" description="Helical" evidence="19">
    <location>
        <begin position="320"/>
        <end position="343"/>
    </location>
</feature>
<dbReference type="Proteomes" id="UP000308530">
    <property type="component" value="Chromosome"/>
</dbReference>
<evidence type="ECO:0000256" key="19">
    <source>
        <dbReference type="SAM" id="Phobius"/>
    </source>
</evidence>
<dbReference type="InterPro" id="IPR013833">
    <property type="entry name" value="Cyt_c_oxidase_su3_a-hlx"/>
</dbReference>
<evidence type="ECO:0000313" key="23">
    <source>
        <dbReference type="Proteomes" id="UP000308530"/>
    </source>
</evidence>
<dbReference type="InterPro" id="IPR023615">
    <property type="entry name" value="Cyt_c_Oxase_su1_BS"/>
</dbReference>
<evidence type="ECO:0000256" key="1">
    <source>
        <dbReference type="ARBA" id="ARBA00004651"/>
    </source>
</evidence>
<keyword evidence="11" id="KW-1278">Translocase</keyword>
<evidence type="ECO:0000256" key="18">
    <source>
        <dbReference type="RuleBase" id="RU000370"/>
    </source>
</evidence>
<feature type="transmembrane region" description="Helical" evidence="19">
    <location>
        <begin position="263"/>
        <end position="282"/>
    </location>
</feature>
<dbReference type="InterPro" id="IPR000298">
    <property type="entry name" value="Cyt_c_oxidase-like_su3"/>
</dbReference>
<comment type="subcellular location">
    <subcellularLocation>
        <location evidence="1">Cell membrane</location>
        <topology evidence="1">Multi-pass membrane protein</topology>
    </subcellularLocation>
</comment>
<keyword evidence="9 18" id="KW-0812">Transmembrane</keyword>
<evidence type="ECO:0000256" key="2">
    <source>
        <dbReference type="ARBA" id="ARBA00004673"/>
    </source>
</evidence>
<dbReference type="GO" id="GO:0016491">
    <property type="term" value="F:oxidoreductase activity"/>
    <property type="evidence" value="ECO:0007669"/>
    <property type="project" value="UniProtKB-KW"/>
</dbReference>
<keyword evidence="7 18" id="KW-0349">Heme</keyword>
<comment type="pathway">
    <text evidence="2">Energy metabolism; oxidative phosphorylation.</text>
</comment>
<dbReference type="Pfam" id="PF00115">
    <property type="entry name" value="COX1"/>
    <property type="match status" value="1"/>
</dbReference>
<evidence type="ECO:0000256" key="17">
    <source>
        <dbReference type="ARBA" id="ARBA00047816"/>
    </source>
</evidence>
<feature type="transmembrane region" description="Helical" evidence="19">
    <location>
        <begin position="609"/>
        <end position="625"/>
    </location>
</feature>
<name>A0ABX6QL29_9HYPH</name>
<feature type="transmembrane region" description="Helical" evidence="19">
    <location>
        <begin position="697"/>
        <end position="717"/>
    </location>
</feature>
<dbReference type="PROSITE" id="PS50253">
    <property type="entry name" value="COX3"/>
    <property type="match status" value="1"/>
</dbReference>
<keyword evidence="14" id="KW-0408">Iron</keyword>
<dbReference type="NCBIfam" id="TIGR02891">
    <property type="entry name" value="CtaD_CoxA"/>
    <property type="match status" value="1"/>
</dbReference>
<feature type="transmembrane region" description="Helical" evidence="19">
    <location>
        <begin position="586"/>
        <end position="603"/>
    </location>
</feature>
<feature type="transmembrane region" description="Helical" evidence="19">
    <location>
        <begin position="760"/>
        <end position="789"/>
    </location>
</feature>
<dbReference type="PANTHER" id="PTHR10422:SF35">
    <property type="entry name" value="CYTOCHROME BO(3) UBIQUINOL OXIDASE SUBUNIT 1"/>
    <property type="match status" value="1"/>
</dbReference>
<dbReference type="SUPFAM" id="SSF81442">
    <property type="entry name" value="Cytochrome c oxidase subunit I-like"/>
    <property type="match status" value="1"/>
</dbReference>
<keyword evidence="8 18" id="KW-0679">Respiratory chain</keyword>
<feature type="transmembrane region" description="Helical" evidence="19">
    <location>
        <begin position="658"/>
        <end position="685"/>
    </location>
</feature>
<evidence type="ECO:0000256" key="5">
    <source>
        <dbReference type="ARBA" id="ARBA00022448"/>
    </source>
</evidence>
<dbReference type="Gene3D" id="1.20.210.10">
    <property type="entry name" value="Cytochrome c oxidase-like, subunit I domain"/>
    <property type="match status" value="1"/>
</dbReference>
<feature type="transmembrane region" description="Helical" evidence="19">
    <location>
        <begin position="203"/>
        <end position="229"/>
    </location>
</feature>
<dbReference type="RefSeq" id="WP_138285937.1">
    <property type="nucleotide sequence ID" value="NZ_CP058350.1"/>
</dbReference>
<evidence type="ECO:0000256" key="8">
    <source>
        <dbReference type="ARBA" id="ARBA00022660"/>
    </source>
</evidence>
<evidence type="ECO:0000256" key="13">
    <source>
        <dbReference type="ARBA" id="ARBA00022989"/>
    </source>
</evidence>
<evidence type="ECO:0000256" key="10">
    <source>
        <dbReference type="ARBA" id="ARBA00022723"/>
    </source>
</evidence>
<feature type="transmembrane region" description="Helical" evidence="19">
    <location>
        <begin position="289"/>
        <end position="308"/>
    </location>
</feature>
<feature type="domain" description="Cytochrome oxidase subunit I profile" evidence="21">
    <location>
        <begin position="13"/>
        <end position="533"/>
    </location>
</feature>
<dbReference type="EC" id="7.1.1.9" evidence="4"/>
<keyword evidence="6" id="KW-1003">Cell membrane</keyword>
<feature type="transmembrane region" description="Helical" evidence="19">
    <location>
        <begin position="78"/>
        <end position="103"/>
    </location>
</feature>
<evidence type="ECO:0000256" key="6">
    <source>
        <dbReference type="ARBA" id="ARBA00022475"/>
    </source>
</evidence>
<dbReference type="Gene3D" id="1.20.120.80">
    <property type="entry name" value="Cytochrome c oxidase, subunit III, four-helix bundle"/>
    <property type="match status" value="1"/>
</dbReference>
<feature type="transmembrane region" description="Helical" evidence="19">
    <location>
        <begin position="470"/>
        <end position="497"/>
    </location>
</feature>
<sequence>MNMTPPSPIRLHKQLERIWGAGRGIDRLAAVNHTTIGKRFMATALVFFAIGGLLAMLIRTQLASSNSAFMGPELYAQVFTMHGVIMMFLFSIPFFEGLAIYLLPKMLGARDLAFPRMSAYGYWCYLFGGSFLILSLVLGIAPNGGWFMYPPLTSGTYTPDLSADVWLLGITFVEISALSAAVELAVSILKVRAPGMSLTRMPIFAWYILVVAFMMLIGFPPLILGSILLEFERAFDLPFFDPLRGGDPLLWQHLFWLFGHPEVYIIFLPAAGALSTLIPTMAQRPLDNYGLIVVALIAMGFISFGLWVHHMYTVGIPHVAVSFFSAASALVAVPTGIQIFAWISTLAHGRPRLTVPMLHVFGFFFVFVLGGLTGVMLAMVPFDWQAHDSHFVVAHLHYVLVGGFIFPMMAAVYYWLPHIVGKQPIQHLSKAAFWLIFIGFNTTFFTMHLTGLRGMPRRVHAYPENVGWELLNLVSSVGGFVMTIGFALLAIDLFLLIRFGKRFRRDPWEAGTLEWATPTPAPAYNFASIPFIDRRADRLKPRELGPKLARGDGYLGFVRHERMETLAVDIVSGRVEQIVILPPRSFLPLITAIATAGFFAAFLFKLYAFTPLFLIIIAGLFFLWSRQNEVREDEGPLDIGRGEAVPTHFESLKAPSHLAMIFVLAANATLYASLVFGSFFLWLSAPNWPPPNLASQGHVLPLVVSLGLALAAVAARFAQRGQGLTWLAIALAGLGHLAAIGGFALLMMTVAAQPTSHSGIAAIFVIYGYAALHSTMGLVFVLHGLMRLLSGAVSQKRNLDLRIARLWHDYTAIVGVIALGFVPVLKALIAIGGQP</sequence>
<evidence type="ECO:0000256" key="4">
    <source>
        <dbReference type="ARBA" id="ARBA00012949"/>
    </source>
</evidence>
<reference evidence="22 23" key="1">
    <citation type="submission" date="2020-06" db="EMBL/GenBank/DDBJ databases">
        <title>Genome sequence of Rhizobium sp strain ADMK78.</title>
        <authorList>
            <person name="Rahi P."/>
        </authorList>
    </citation>
    <scope>NUCLEOTIDE SEQUENCE [LARGE SCALE GENOMIC DNA]</scope>
    <source>
        <strain evidence="22 23">ADMK78</strain>
    </source>
</reference>
<dbReference type="PROSITE" id="PS50855">
    <property type="entry name" value="COX1"/>
    <property type="match status" value="1"/>
</dbReference>
<evidence type="ECO:0000256" key="7">
    <source>
        <dbReference type="ARBA" id="ARBA00022617"/>
    </source>
</evidence>
<keyword evidence="23" id="KW-1185">Reference proteome</keyword>
<dbReference type="SUPFAM" id="SSF81452">
    <property type="entry name" value="Cytochrome c oxidase subunit III-like"/>
    <property type="match status" value="1"/>
</dbReference>
<keyword evidence="22" id="KW-0560">Oxidoreductase</keyword>
<evidence type="ECO:0000259" key="21">
    <source>
        <dbReference type="PROSITE" id="PS50855"/>
    </source>
</evidence>
<dbReference type="PRINTS" id="PR01165">
    <property type="entry name" value="CYCOXIDASEI"/>
</dbReference>
<dbReference type="InterPro" id="IPR036927">
    <property type="entry name" value="Cyt_c_oxase-like_su1_sf"/>
</dbReference>
<protein>
    <recommendedName>
        <fullName evidence="4">cytochrome-c oxidase</fullName>
        <ecNumber evidence="4">7.1.1.9</ecNumber>
    </recommendedName>
</protein>
<evidence type="ECO:0000259" key="20">
    <source>
        <dbReference type="PROSITE" id="PS50253"/>
    </source>
</evidence>
<comment type="catalytic activity">
    <reaction evidence="17">
        <text>4 Fe(II)-[cytochrome c] + O2 + 8 H(+)(in) = 4 Fe(III)-[cytochrome c] + 2 H2O + 4 H(+)(out)</text>
        <dbReference type="Rhea" id="RHEA:11436"/>
        <dbReference type="Rhea" id="RHEA-COMP:10350"/>
        <dbReference type="Rhea" id="RHEA-COMP:14399"/>
        <dbReference type="ChEBI" id="CHEBI:15377"/>
        <dbReference type="ChEBI" id="CHEBI:15378"/>
        <dbReference type="ChEBI" id="CHEBI:15379"/>
        <dbReference type="ChEBI" id="CHEBI:29033"/>
        <dbReference type="ChEBI" id="CHEBI:29034"/>
        <dbReference type="EC" id="7.1.1.9"/>
    </reaction>
</comment>